<keyword evidence="2 5" id="KW-0479">Metal-binding</keyword>
<keyword evidence="6" id="KW-1133">Transmembrane helix</keyword>
<dbReference type="InterPro" id="IPR001128">
    <property type="entry name" value="Cyt_P450"/>
</dbReference>
<comment type="similarity">
    <text evidence="1">Belongs to the cytochrome P450 family.</text>
</comment>
<feature type="transmembrane region" description="Helical" evidence="6">
    <location>
        <begin position="49"/>
        <end position="75"/>
    </location>
</feature>
<dbReference type="OMA" id="FPWISRR"/>
<dbReference type="InterPro" id="IPR036396">
    <property type="entry name" value="Cyt_P450_sf"/>
</dbReference>
<evidence type="ECO:0000256" key="5">
    <source>
        <dbReference type="PIRSR" id="PIRSR602401-1"/>
    </source>
</evidence>
<accession>G8YBS0</accession>
<dbReference type="AlphaFoldDB" id="G8YBS0"/>
<dbReference type="GO" id="GO:0004497">
    <property type="term" value="F:monooxygenase activity"/>
    <property type="evidence" value="ECO:0007669"/>
    <property type="project" value="InterPro"/>
</dbReference>
<evidence type="ECO:0000313" key="7">
    <source>
        <dbReference type="EMBL" id="CCE82401.1"/>
    </source>
</evidence>
<keyword evidence="6" id="KW-0472">Membrane</keyword>
<dbReference type="EMBL" id="FO082050">
    <property type="protein sequence ID" value="CCE82401.1"/>
    <property type="molecule type" value="Genomic_DNA"/>
</dbReference>
<keyword evidence="4 5" id="KW-0408">Iron</keyword>
<name>G8YBS0_PICSO</name>
<dbReference type="PRINTS" id="PR00463">
    <property type="entry name" value="EP450I"/>
</dbReference>
<dbReference type="InterPro" id="IPR050364">
    <property type="entry name" value="Cytochrome_P450_fung"/>
</dbReference>
<dbReference type="PANTHER" id="PTHR46300:SF9">
    <property type="entry name" value="P450, PUTATIVE-RELATED"/>
    <property type="match status" value="1"/>
</dbReference>
<evidence type="ECO:0000256" key="3">
    <source>
        <dbReference type="ARBA" id="ARBA00023002"/>
    </source>
</evidence>
<keyword evidence="3" id="KW-0560">Oxidoreductase</keyword>
<dbReference type="Pfam" id="PF00067">
    <property type="entry name" value="p450"/>
    <property type="match status" value="1"/>
</dbReference>
<feature type="binding site" description="axial binding residue" evidence="5">
    <location>
        <position position="523"/>
    </location>
    <ligand>
        <name>heme</name>
        <dbReference type="ChEBI" id="CHEBI:30413"/>
    </ligand>
    <ligandPart>
        <name>Fe</name>
        <dbReference type="ChEBI" id="CHEBI:18248"/>
    </ligandPart>
</feature>
<dbReference type="HOGENOM" id="CLU_001570_2_4_1"/>
<dbReference type="eggNOG" id="KOG0156">
    <property type="taxonomic scope" value="Eukaryota"/>
</dbReference>
<evidence type="ECO:0000256" key="1">
    <source>
        <dbReference type="ARBA" id="ARBA00010617"/>
    </source>
</evidence>
<evidence type="ECO:0000256" key="4">
    <source>
        <dbReference type="ARBA" id="ARBA00023004"/>
    </source>
</evidence>
<dbReference type="GO" id="GO:0016705">
    <property type="term" value="F:oxidoreductase activity, acting on paired donors, with incorporation or reduction of molecular oxygen"/>
    <property type="evidence" value="ECO:0007669"/>
    <property type="project" value="InterPro"/>
</dbReference>
<evidence type="ECO:0000313" key="8">
    <source>
        <dbReference type="Proteomes" id="UP000005222"/>
    </source>
</evidence>
<dbReference type="GO" id="GO:0020037">
    <property type="term" value="F:heme binding"/>
    <property type="evidence" value="ECO:0007669"/>
    <property type="project" value="InterPro"/>
</dbReference>
<gene>
    <name evidence="7" type="primary">Piso0_002126</name>
    <name evidence="7" type="ORF">GNLVRS01_PISO0J05223g</name>
</gene>
<evidence type="ECO:0000256" key="2">
    <source>
        <dbReference type="ARBA" id="ARBA00022723"/>
    </source>
</evidence>
<comment type="cofactor">
    <cofactor evidence="5">
        <name>heme</name>
        <dbReference type="ChEBI" id="CHEBI:30413"/>
    </cofactor>
</comment>
<keyword evidence="6" id="KW-0812">Transmembrane</keyword>
<dbReference type="SUPFAM" id="SSF48264">
    <property type="entry name" value="Cytochrome P450"/>
    <property type="match status" value="1"/>
</dbReference>
<reference evidence="7 8" key="1">
    <citation type="journal article" date="2012" name="G3 (Bethesda)">
        <title>Pichia sorbitophila, an interspecies yeast hybrid reveals early steps of genome resolution following polyploidization.</title>
        <authorList>
            <person name="Leh Louis V."/>
            <person name="Despons L."/>
            <person name="Friedrich A."/>
            <person name="Martin T."/>
            <person name="Durrens P."/>
            <person name="Casaregola S."/>
            <person name="Neuveglise C."/>
            <person name="Fairhead C."/>
            <person name="Marck C."/>
            <person name="Cruz J.A."/>
            <person name="Straub M.L."/>
            <person name="Kugler V."/>
            <person name="Sacerdot C."/>
            <person name="Uzunov Z."/>
            <person name="Thierry A."/>
            <person name="Weiss S."/>
            <person name="Bleykasten C."/>
            <person name="De Montigny J."/>
            <person name="Jacques N."/>
            <person name="Jung P."/>
            <person name="Lemaire M."/>
            <person name="Mallet S."/>
            <person name="Morel G."/>
            <person name="Richard G.F."/>
            <person name="Sarkar A."/>
            <person name="Savel G."/>
            <person name="Schacherer J."/>
            <person name="Seret M.L."/>
            <person name="Talla E."/>
            <person name="Samson G."/>
            <person name="Jubin C."/>
            <person name="Poulain J."/>
            <person name="Vacherie B."/>
            <person name="Barbe V."/>
            <person name="Pelletier E."/>
            <person name="Sherman D.J."/>
            <person name="Westhof E."/>
            <person name="Weissenbach J."/>
            <person name="Baret P.V."/>
            <person name="Wincker P."/>
            <person name="Gaillardin C."/>
            <person name="Dujon B."/>
            <person name="Souciet J.L."/>
        </authorList>
    </citation>
    <scope>NUCLEOTIDE SEQUENCE [LARGE SCALE GENOMIC DNA]</scope>
    <source>
        <strain evidence="8">ATCC MYA-4447 / BCRC 22081 / CBS 7064 / NBRC 10061 / NRRL Y-12695</strain>
    </source>
</reference>
<protein>
    <submittedName>
        <fullName evidence="7">Piso0_002126 protein</fullName>
    </submittedName>
</protein>
<dbReference type="InParanoid" id="G8YBS0"/>
<dbReference type="InterPro" id="IPR002401">
    <property type="entry name" value="Cyt_P450_E_grp-I"/>
</dbReference>
<proteinExistence type="inferred from homology"/>
<dbReference type="PANTHER" id="PTHR46300">
    <property type="entry name" value="P450, PUTATIVE (EUROFUNG)-RELATED-RELATED"/>
    <property type="match status" value="1"/>
</dbReference>
<sequence length="600" mass="68444">MIFNSGSQADSVIEEKNSFEELRSKIQPFAGSTMLVETALQMTIGCRKFLVSFLVNIFTNLMYSACCLLLLWVLLDVVGIGAPSTIKNILAIPGYPLVGNIFQVLNNPALVYMKWASYYKTSLFQVRLGIKRIVVVNSYEDVKNLWIKHSCSNNSRPVSFTFHDVVSATQGFTIGSTPVGESYKKKKKTVSSGLNHRRVIELESVIDEESKYTIRKIMQNDRDLLVKPSCNNCRYYRTLLSDVDMLPFVQLYALRSSIYITYGLHLNVYDEDADLAKEIIEVENNIMKFRAPIANLQDYLPFLRYITWRKNVQAQHYRQRRDRYMDQFLELVKARMDSGDSEASSSLIGKTLALNDPKSQLTPAEVKSVCLTMVSAGLDNTPLNFNHLMGRLSYPSSGYYYQRKVFDELMQLYSNSVCLAWEKVVSETSCNFAVALIQETLRYFTVLPLGLPRATSKDIVYNNAVIPKGTTLFMNAFAANHDPKKFANPMCFKPERWLNPETKKLLPKESLIHFSFGAGSRMCSGNHLAFKEIYALLCRAILVFQIKRPTATDMLMEPDPFKNNEHPTAISFEPKLFKVRLEPRMHSDSDELHEKIFKGP</sequence>
<evidence type="ECO:0000256" key="6">
    <source>
        <dbReference type="SAM" id="Phobius"/>
    </source>
</evidence>
<keyword evidence="8" id="KW-1185">Reference proteome</keyword>
<dbReference type="GO" id="GO:0005506">
    <property type="term" value="F:iron ion binding"/>
    <property type="evidence" value="ECO:0007669"/>
    <property type="project" value="InterPro"/>
</dbReference>
<keyword evidence="5" id="KW-0349">Heme</keyword>
<dbReference type="OrthoDB" id="1055148at2759"/>
<dbReference type="Proteomes" id="UP000005222">
    <property type="component" value="Chromosome J"/>
</dbReference>
<organism evidence="7 8">
    <name type="scientific">Pichia sorbitophila (strain ATCC MYA-4447 / BCRC 22081 / CBS 7064 / NBRC 10061 / NRRL Y-12695)</name>
    <name type="common">Hybrid yeast</name>
    <dbReference type="NCBI Taxonomy" id="559304"/>
    <lineage>
        <taxon>Eukaryota</taxon>
        <taxon>Fungi</taxon>
        <taxon>Dikarya</taxon>
        <taxon>Ascomycota</taxon>
        <taxon>Saccharomycotina</taxon>
        <taxon>Pichiomycetes</taxon>
        <taxon>Debaryomycetaceae</taxon>
        <taxon>Millerozyma</taxon>
    </lineage>
</organism>
<dbReference type="Gene3D" id="1.10.630.10">
    <property type="entry name" value="Cytochrome P450"/>
    <property type="match status" value="1"/>
</dbReference>
<dbReference type="STRING" id="559304.G8YBS0"/>